<comment type="subcellular location">
    <subcellularLocation>
        <location evidence="10">Endomembrane system</location>
        <topology evidence="10">Single-pass membrane protein</topology>
    </subcellularLocation>
    <subcellularLocation>
        <location evidence="1">Membrane</location>
        <topology evidence="1">Single-pass type I membrane protein</topology>
    </subcellularLocation>
</comment>
<dbReference type="PANTHER" id="PTHR22702">
    <property type="entry name" value="PROTEASE-ASSOCIATED DOMAIN-CONTAINING PROTEIN"/>
    <property type="match status" value="1"/>
</dbReference>
<sequence>MESRSAYLRRIIDFKRSDLSSNNKASGGLSFINNTASRADESASIGLDALEDDGTEYTSKSTTPPKNRAENSHAVVDAARRDREGGGWAHHLSFMDGVNDGMPTRWRTRVQERSKQEKQSEENNKWTTIPFQDDAEDTLQDRIVGRKSEILALENGVILADQEISSLRGDISVLQGDLRKAQRKFERERMDILDKIKKVEFNNENLDRMLIETEVFLEEKNISTDILAEELKRVRKDLVNIQKEGDLRKSERRRKDSIMMNKFATVVERRRDADEANLKGEQTQQQQQEPLCNNLDSNGHHLQTGPPDEYGDRSGGSSVHGLHECNDSHDLKLSPSQISIRTGISSLYPMPMFLSSIITVLLLGTVDIVGADSADAVSSRLQVHVPQSLFRPEGYDHREALFGVPPYGGSIAQSVYYADSDLCDPTVDTRKGYPTRPKDSKGQQESWPTPYILMVDRGGCSFVQKVRNAQRSGAAGVVIADNTCLCSDKSCISTNGQEVCQPAEPIMADDGSGGDISIPSFLMFKVDADKIKDELKSDHMVQVEMQWALPKPDDRVEYDLWTTPSDPVSKDFQKKFKPLAIALGDRAYFTPHMYIYDGIKSNCQGFDGENMCFNLCTNNGRYCATDPDNDLDHGISGADVVKESLRRICIWNHYGESDGIGKEWWDYVSKFIERCDNPDYFANEDCVKDAMRHAGVKEDVIDRCIRDSGGLEKDTPNSFLDLEMQAQVKRGVVILPTAFVNTVALRGGLSIETVFTAVCNGYLEGTEPKICKECNGCGDFEQCIASKTCKSKSGGGVSTHTFMSSMIFITLAFGGAAFWHYRKTREEMREQVRGILAEYMPLEGDDGQVGSPMDFARRGGSESLMT</sequence>
<evidence type="ECO:0000256" key="10">
    <source>
        <dbReference type="ARBA" id="ARBA00037847"/>
    </source>
</evidence>
<protein>
    <recommendedName>
        <fullName evidence="17">PA domain-containing protein</fullName>
    </recommendedName>
</protein>
<keyword evidence="7 12" id="KW-1133">Transmembrane helix</keyword>
<keyword evidence="2" id="KW-0245">EGF-like domain</keyword>
<evidence type="ECO:0000256" key="8">
    <source>
        <dbReference type="ARBA" id="ARBA00023136"/>
    </source>
</evidence>
<dbReference type="GO" id="GO:0016020">
    <property type="term" value="C:membrane"/>
    <property type="evidence" value="ECO:0007669"/>
    <property type="project" value="UniProtKB-SubCell"/>
</dbReference>
<dbReference type="InterPro" id="IPR056858">
    <property type="entry name" value="VSR_TRX"/>
</dbReference>
<proteinExistence type="predicted"/>
<comment type="caution">
    <text evidence="15">The sequence shown here is derived from an EMBL/GenBank/DDBJ whole genome shotgun (WGS) entry which is preliminary data.</text>
</comment>
<dbReference type="FunFam" id="3.50.30.30:FF:000032">
    <property type="entry name" value="Vacuolar-sorting receptor 1"/>
    <property type="match status" value="1"/>
</dbReference>
<evidence type="ECO:0000256" key="6">
    <source>
        <dbReference type="ARBA" id="ARBA00022837"/>
    </source>
</evidence>
<gene>
    <name evidence="15" type="ORF">ACHAWU_007259</name>
</gene>
<feature type="region of interest" description="Disordered" evidence="11">
    <location>
        <begin position="274"/>
        <end position="328"/>
    </location>
</feature>
<dbReference type="AlphaFoldDB" id="A0ABD3M0E3"/>
<dbReference type="Gene3D" id="3.50.30.30">
    <property type="match status" value="1"/>
</dbReference>
<keyword evidence="4" id="KW-0732">Signal</keyword>
<feature type="transmembrane region" description="Helical" evidence="12">
    <location>
        <begin position="802"/>
        <end position="821"/>
    </location>
</feature>
<evidence type="ECO:0000256" key="9">
    <source>
        <dbReference type="ARBA" id="ARBA00023180"/>
    </source>
</evidence>
<dbReference type="EMBL" id="JALLBG020000312">
    <property type="protein sequence ID" value="KAL3756308.1"/>
    <property type="molecule type" value="Genomic_DNA"/>
</dbReference>
<dbReference type="Pfam" id="PF25011">
    <property type="entry name" value="VSR_TRX"/>
    <property type="match status" value="1"/>
</dbReference>
<dbReference type="GO" id="GO:0012505">
    <property type="term" value="C:endomembrane system"/>
    <property type="evidence" value="ECO:0007669"/>
    <property type="project" value="UniProtKB-SubCell"/>
</dbReference>
<evidence type="ECO:0000259" key="13">
    <source>
        <dbReference type="Pfam" id="PF02225"/>
    </source>
</evidence>
<dbReference type="Pfam" id="PF02225">
    <property type="entry name" value="PA"/>
    <property type="match status" value="1"/>
</dbReference>
<evidence type="ECO:0000256" key="5">
    <source>
        <dbReference type="ARBA" id="ARBA00022737"/>
    </source>
</evidence>
<dbReference type="InterPro" id="IPR003137">
    <property type="entry name" value="PA_domain"/>
</dbReference>
<evidence type="ECO:0000256" key="2">
    <source>
        <dbReference type="ARBA" id="ARBA00022536"/>
    </source>
</evidence>
<evidence type="ECO:0008006" key="17">
    <source>
        <dbReference type="Google" id="ProtNLM"/>
    </source>
</evidence>
<keyword evidence="5" id="KW-0677">Repeat</keyword>
<organism evidence="15 16">
    <name type="scientific">Discostella pseudostelligera</name>
    <dbReference type="NCBI Taxonomy" id="259834"/>
    <lineage>
        <taxon>Eukaryota</taxon>
        <taxon>Sar</taxon>
        <taxon>Stramenopiles</taxon>
        <taxon>Ochrophyta</taxon>
        <taxon>Bacillariophyta</taxon>
        <taxon>Coscinodiscophyceae</taxon>
        <taxon>Thalassiosirophycidae</taxon>
        <taxon>Stephanodiscales</taxon>
        <taxon>Stephanodiscaceae</taxon>
        <taxon>Discostella</taxon>
    </lineage>
</organism>
<keyword evidence="8 12" id="KW-0472">Membrane</keyword>
<keyword evidence="3 12" id="KW-0812">Transmembrane</keyword>
<evidence type="ECO:0000256" key="1">
    <source>
        <dbReference type="ARBA" id="ARBA00004479"/>
    </source>
</evidence>
<accession>A0ABD3M0E3</accession>
<name>A0ABD3M0E3_9STRA</name>
<feature type="region of interest" description="Disordered" evidence="11">
    <location>
        <begin position="49"/>
        <end position="73"/>
    </location>
</feature>
<evidence type="ECO:0000256" key="3">
    <source>
        <dbReference type="ARBA" id="ARBA00022692"/>
    </source>
</evidence>
<evidence type="ECO:0000256" key="7">
    <source>
        <dbReference type="ARBA" id="ARBA00022989"/>
    </source>
</evidence>
<evidence type="ECO:0000256" key="12">
    <source>
        <dbReference type="SAM" id="Phobius"/>
    </source>
</evidence>
<dbReference type="Proteomes" id="UP001530293">
    <property type="component" value="Unassembled WGS sequence"/>
</dbReference>
<reference evidence="15 16" key="1">
    <citation type="submission" date="2024-10" db="EMBL/GenBank/DDBJ databases">
        <title>Updated reference genomes for cyclostephanoid diatoms.</title>
        <authorList>
            <person name="Roberts W.R."/>
            <person name="Alverson A.J."/>
        </authorList>
    </citation>
    <scope>NUCLEOTIDE SEQUENCE [LARGE SCALE GENOMIC DNA]</scope>
    <source>
        <strain evidence="15 16">AJA232-27</strain>
    </source>
</reference>
<keyword evidence="6" id="KW-0106">Calcium</keyword>
<feature type="compositionally biased region" description="Polar residues" evidence="11">
    <location>
        <begin position="289"/>
        <end position="301"/>
    </location>
</feature>
<evidence type="ECO:0000256" key="11">
    <source>
        <dbReference type="SAM" id="MobiDB-lite"/>
    </source>
</evidence>
<evidence type="ECO:0000256" key="4">
    <source>
        <dbReference type="ARBA" id="ARBA00022729"/>
    </source>
</evidence>
<dbReference type="PANTHER" id="PTHR22702:SF1">
    <property type="entry name" value="PROTEASE-ASSOCIATED DOMAIN-CONTAINING PROTEIN 1"/>
    <property type="match status" value="1"/>
</dbReference>
<keyword evidence="9" id="KW-0325">Glycoprotein</keyword>
<evidence type="ECO:0000313" key="15">
    <source>
        <dbReference type="EMBL" id="KAL3756308.1"/>
    </source>
</evidence>
<keyword evidence="16" id="KW-1185">Reference proteome</keyword>
<evidence type="ECO:0000259" key="14">
    <source>
        <dbReference type="Pfam" id="PF25011"/>
    </source>
</evidence>
<feature type="compositionally biased region" description="Polar residues" evidence="11">
    <location>
        <begin position="56"/>
        <end position="65"/>
    </location>
</feature>
<evidence type="ECO:0000313" key="16">
    <source>
        <dbReference type="Proteomes" id="UP001530293"/>
    </source>
</evidence>
<dbReference type="InterPro" id="IPR046450">
    <property type="entry name" value="PA_dom_sf"/>
</dbReference>
<dbReference type="SUPFAM" id="SSF52025">
    <property type="entry name" value="PA domain"/>
    <property type="match status" value="1"/>
</dbReference>
<feature type="domain" description="PA" evidence="13">
    <location>
        <begin position="418"/>
        <end position="530"/>
    </location>
</feature>
<feature type="domain" description="Vacuolar sorting receptor thioredoxin-like" evidence="14">
    <location>
        <begin position="556"/>
        <end position="759"/>
    </location>
</feature>